<sequence length="135" mass="15871">MTEKTQKQLLDSPEAVRLLVNSFYDKVRVDPLIGPIFMDVAEVDWASHLPKMYAFWESLILGNGAYNGHPFRPHLIINQQHTLRREHFERWLTLFWATLTEHFTGETAEQVRQRSLQIASVWNHKLEYINNPVGE</sequence>
<protein>
    <submittedName>
        <fullName evidence="5">Group III truncated hemoglobin</fullName>
    </submittedName>
</protein>
<dbReference type="InterPro" id="IPR009050">
    <property type="entry name" value="Globin-like_sf"/>
</dbReference>
<dbReference type="Proteomes" id="UP000664628">
    <property type="component" value="Unassembled WGS sequence"/>
</dbReference>
<dbReference type="CDD" id="cd08916">
    <property type="entry name" value="TrHb3_P"/>
    <property type="match status" value="1"/>
</dbReference>
<evidence type="ECO:0000256" key="3">
    <source>
        <dbReference type="ARBA" id="ARBA00022723"/>
    </source>
</evidence>
<accession>A0ABS3JHE6</accession>
<evidence type="ECO:0000313" key="5">
    <source>
        <dbReference type="EMBL" id="MBO0949429.1"/>
    </source>
</evidence>
<keyword evidence="4" id="KW-0408">Iron</keyword>
<keyword evidence="2" id="KW-0349">Heme</keyword>
<evidence type="ECO:0000256" key="1">
    <source>
        <dbReference type="ARBA" id="ARBA00022448"/>
    </source>
</evidence>
<reference evidence="5 6" key="1">
    <citation type="submission" date="2021-03" db="EMBL/GenBank/DDBJ databases">
        <title>Fibrella sp. HMF5405 genome sequencing and assembly.</title>
        <authorList>
            <person name="Kang H."/>
            <person name="Kim H."/>
            <person name="Bae S."/>
            <person name="Joh K."/>
        </authorList>
    </citation>
    <scope>NUCLEOTIDE SEQUENCE [LARGE SCALE GENOMIC DNA]</scope>
    <source>
        <strain evidence="5 6">HMF5405</strain>
    </source>
</reference>
<comment type="caution">
    <text evidence="5">The sequence shown here is derived from an EMBL/GenBank/DDBJ whole genome shotgun (WGS) entry which is preliminary data.</text>
</comment>
<dbReference type="Pfam" id="PF01152">
    <property type="entry name" value="Bac_globin"/>
    <property type="match status" value="1"/>
</dbReference>
<dbReference type="EMBL" id="JAFMYW010000003">
    <property type="protein sequence ID" value="MBO0949429.1"/>
    <property type="molecule type" value="Genomic_DNA"/>
</dbReference>
<dbReference type="InterPro" id="IPR012292">
    <property type="entry name" value="Globin/Proto"/>
</dbReference>
<keyword evidence="3" id="KW-0479">Metal-binding</keyword>
<organism evidence="5 6">
    <name type="scientific">Fibrella forsythiae</name>
    <dbReference type="NCBI Taxonomy" id="2817061"/>
    <lineage>
        <taxon>Bacteria</taxon>
        <taxon>Pseudomonadati</taxon>
        <taxon>Bacteroidota</taxon>
        <taxon>Cytophagia</taxon>
        <taxon>Cytophagales</taxon>
        <taxon>Spirosomataceae</taxon>
        <taxon>Fibrella</taxon>
    </lineage>
</organism>
<dbReference type="RefSeq" id="WP_207329389.1">
    <property type="nucleotide sequence ID" value="NZ_JAFMYW010000003.1"/>
</dbReference>
<dbReference type="InterPro" id="IPR001486">
    <property type="entry name" value="Hemoglobin_trunc"/>
</dbReference>
<evidence type="ECO:0000256" key="4">
    <source>
        <dbReference type="ARBA" id="ARBA00023004"/>
    </source>
</evidence>
<evidence type="ECO:0000256" key="2">
    <source>
        <dbReference type="ARBA" id="ARBA00022617"/>
    </source>
</evidence>
<proteinExistence type="predicted"/>
<evidence type="ECO:0000313" key="6">
    <source>
        <dbReference type="Proteomes" id="UP000664628"/>
    </source>
</evidence>
<dbReference type="Gene3D" id="1.10.490.10">
    <property type="entry name" value="Globins"/>
    <property type="match status" value="1"/>
</dbReference>
<gene>
    <name evidence="5" type="ORF">J2I46_12610</name>
</gene>
<keyword evidence="6" id="KW-1185">Reference proteome</keyword>
<name>A0ABS3JHE6_9BACT</name>
<keyword evidence="1" id="KW-0813">Transport</keyword>
<dbReference type="SUPFAM" id="SSF46458">
    <property type="entry name" value="Globin-like"/>
    <property type="match status" value="1"/>
</dbReference>